<accession>A0A543BCK2</accession>
<proteinExistence type="predicted"/>
<dbReference type="SUPFAM" id="SSF159888">
    <property type="entry name" value="YdhG-like"/>
    <property type="match status" value="1"/>
</dbReference>
<gene>
    <name evidence="1" type="ORF">FB560_4056</name>
</gene>
<sequence>MTRPAEIDDYHRKLSPSDQEICAVLATQIELALPEAASKVWHAHPVWFLDGNPIVGYHRLKDAVRLMFWSAQSFGLPGLTASGTFQAAEVRYDDVSEIDTEALAAWLAAGRDIQWDYEHIRTNRGLVKRTAF</sequence>
<keyword evidence="2" id="KW-1185">Reference proteome</keyword>
<dbReference type="Gene3D" id="3.90.1150.200">
    <property type="match status" value="1"/>
</dbReference>
<protein>
    <submittedName>
        <fullName evidence="1">Uncharacterized protein YdhG (YjbR/CyaY superfamily)</fullName>
    </submittedName>
</protein>
<reference evidence="1 2" key="1">
    <citation type="submission" date="2019-06" db="EMBL/GenBank/DDBJ databases">
        <title>Sequencing the genomes of 1000 actinobacteria strains.</title>
        <authorList>
            <person name="Klenk H.-P."/>
        </authorList>
    </citation>
    <scope>NUCLEOTIDE SEQUENCE [LARGE SCALE GENOMIC DNA]</scope>
    <source>
        <strain evidence="1 2">DSM 20169</strain>
    </source>
</reference>
<evidence type="ECO:0000313" key="1">
    <source>
        <dbReference type="EMBL" id="TQL82561.1"/>
    </source>
</evidence>
<dbReference type="AlphaFoldDB" id="A0A543BCK2"/>
<dbReference type="EMBL" id="VFOX01000002">
    <property type="protein sequence ID" value="TQL82561.1"/>
    <property type="molecule type" value="Genomic_DNA"/>
</dbReference>
<dbReference type="RefSeq" id="WP_141874471.1">
    <property type="nucleotide sequence ID" value="NZ_VFOX01000002.1"/>
</dbReference>
<organism evidence="1 2">
    <name type="scientific">Microbacterium saperdae</name>
    <dbReference type="NCBI Taxonomy" id="69368"/>
    <lineage>
        <taxon>Bacteria</taxon>
        <taxon>Bacillati</taxon>
        <taxon>Actinomycetota</taxon>
        <taxon>Actinomycetes</taxon>
        <taxon>Micrococcales</taxon>
        <taxon>Microbacteriaceae</taxon>
        <taxon>Microbacterium</taxon>
    </lineage>
</organism>
<evidence type="ECO:0000313" key="2">
    <source>
        <dbReference type="Proteomes" id="UP000317209"/>
    </source>
</evidence>
<comment type="caution">
    <text evidence="1">The sequence shown here is derived from an EMBL/GenBank/DDBJ whole genome shotgun (WGS) entry which is preliminary data.</text>
</comment>
<dbReference type="Proteomes" id="UP000317209">
    <property type="component" value="Unassembled WGS sequence"/>
</dbReference>
<dbReference type="OrthoDB" id="192368at2"/>
<name>A0A543BCK2_9MICO</name>